<gene>
    <name evidence="1" type="ORF">OG835_25715</name>
</gene>
<accession>A0ACD4ZPZ6</accession>
<sequence>MTDPYAAISRTPVAITVAGHPVTIPYRPAADWLTALADSRPSLTLMRLADEPSRTWLIDQLAAGTLPLETAVQGSYDTLAAVGGRAWWETYRLGVLSTDTITLGHLVLAGVDPAARTLGEWCAAVYTLLTRNAKEQDVFKFDAQLAAPPPGFEDEWDDDQDFAAMAEAARNLPGMS</sequence>
<dbReference type="Proteomes" id="UP001348369">
    <property type="component" value="Chromosome"/>
</dbReference>
<name>A0ACD4ZPZ6_9ACTN</name>
<organism evidence="1 2">
    <name type="scientific">Streptomyces scopuliridis</name>
    <dbReference type="NCBI Taxonomy" id="452529"/>
    <lineage>
        <taxon>Bacteria</taxon>
        <taxon>Bacillati</taxon>
        <taxon>Actinomycetota</taxon>
        <taxon>Actinomycetes</taxon>
        <taxon>Kitasatosporales</taxon>
        <taxon>Streptomycetaceae</taxon>
        <taxon>Streptomyces</taxon>
    </lineage>
</organism>
<keyword evidence="2" id="KW-1185">Reference proteome</keyword>
<dbReference type="EMBL" id="CP109109">
    <property type="protein sequence ID" value="WSC00054.1"/>
    <property type="molecule type" value="Genomic_DNA"/>
</dbReference>
<evidence type="ECO:0000313" key="1">
    <source>
        <dbReference type="EMBL" id="WSC00054.1"/>
    </source>
</evidence>
<evidence type="ECO:0000313" key="2">
    <source>
        <dbReference type="Proteomes" id="UP001348369"/>
    </source>
</evidence>
<protein>
    <submittedName>
        <fullName evidence="1">Uncharacterized protein</fullName>
    </submittedName>
</protein>
<proteinExistence type="predicted"/>
<reference evidence="1" key="1">
    <citation type="submission" date="2022-10" db="EMBL/GenBank/DDBJ databases">
        <title>The complete genomes of actinobacterial strains from the NBC collection.</title>
        <authorList>
            <person name="Joergensen T.S."/>
            <person name="Alvarez Arevalo M."/>
            <person name="Sterndorff E.B."/>
            <person name="Faurdal D."/>
            <person name="Vuksanovic O."/>
            <person name="Mourched A.-S."/>
            <person name="Charusanti P."/>
            <person name="Shaw S."/>
            <person name="Blin K."/>
            <person name="Weber T."/>
        </authorList>
    </citation>
    <scope>NUCLEOTIDE SEQUENCE</scope>
    <source>
        <strain evidence="1">NBC 01771</strain>
    </source>
</reference>